<sequence>MSGDTTVNPQDDGGIRTVTEEIDDDASPGKQTGTKDNAVDVEIMSSEERVFEKTPEP</sequence>
<dbReference type="AlphaFoldDB" id="A0A392VAI2"/>
<evidence type="ECO:0000313" key="2">
    <source>
        <dbReference type="EMBL" id="MCI84443.1"/>
    </source>
</evidence>
<reference evidence="2 3" key="1">
    <citation type="journal article" date="2018" name="Front. Plant Sci.">
        <title>Red Clover (Trifolium pratense) and Zigzag Clover (T. medium) - A Picture of Genomic Similarities and Differences.</title>
        <authorList>
            <person name="Dluhosova J."/>
            <person name="Istvanek J."/>
            <person name="Nedelnik J."/>
            <person name="Repkova J."/>
        </authorList>
    </citation>
    <scope>NUCLEOTIDE SEQUENCE [LARGE SCALE GENOMIC DNA]</scope>
    <source>
        <strain evidence="3">cv. 10/8</strain>
        <tissue evidence="2">Leaf</tissue>
    </source>
</reference>
<evidence type="ECO:0000313" key="3">
    <source>
        <dbReference type="Proteomes" id="UP000265520"/>
    </source>
</evidence>
<feature type="non-terminal residue" evidence="2">
    <location>
        <position position="57"/>
    </location>
</feature>
<dbReference type="EMBL" id="LXQA011091073">
    <property type="protein sequence ID" value="MCI84443.1"/>
    <property type="molecule type" value="Genomic_DNA"/>
</dbReference>
<organism evidence="2 3">
    <name type="scientific">Trifolium medium</name>
    <dbReference type="NCBI Taxonomy" id="97028"/>
    <lineage>
        <taxon>Eukaryota</taxon>
        <taxon>Viridiplantae</taxon>
        <taxon>Streptophyta</taxon>
        <taxon>Embryophyta</taxon>
        <taxon>Tracheophyta</taxon>
        <taxon>Spermatophyta</taxon>
        <taxon>Magnoliopsida</taxon>
        <taxon>eudicotyledons</taxon>
        <taxon>Gunneridae</taxon>
        <taxon>Pentapetalae</taxon>
        <taxon>rosids</taxon>
        <taxon>fabids</taxon>
        <taxon>Fabales</taxon>
        <taxon>Fabaceae</taxon>
        <taxon>Papilionoideae</taxon>
        <taxon>50 kb inversion clade</taxon>
        <taxon>NPAAA clade</taxon>
        <taxon>Hologalegina</taxon>
        <taxon>IRL clade</taxon>
        <taxon>Trifolieae</taxon>
        <taxon>Trifolium</taxon>
    </lineage>
</organism>
<protein>
    <submittedName>
        <fullName evidence="2">Uncharacterized protein</fullName>
    </submittedName>
</protein>
<feature type="region of interest" description="Disordered" evidence="1">
    <location>
        <begin position="1"/>
        <end position="37"/>
    </location>
</feature>
<name>A0A392VAI2_9FABA</name>
<keyword evidence="3" id="KW-1185">Reference proteome</keyword>
<comment type="caution">
    <text evidence="2">The sequence shown here is derived from an EMBL/GenBank/DDBJ whole genome shotgun (WGS) entry which is preliminary data.</text>
</comment>
<dbReference type="Proteomes" id="UP000265520">
    <property type="component" value="Unassembled WGS sequence"/>
</dbReference>
<evidence type="ECO:0000256" key="1">
    <source>
        <dbReference type="SAM" id="MobiDB-lite"/>
    </source>
</evidence>
<proteinExistence type="predicted"/>
<accession>A0A392VAI2</accession>